<keyword evidence="4" id="KW-1133">Transmembrane helix</keyword>
<dbReference type="EMBL" id="JAPWTK010000237">
    <property type="protein sequence ID" value="KAJ8944840.1"/>
    <property type="molecule type" value="Genomic_DNA"/>
</dbReference>
<sequence>MADCIDVLANIIIQQYFVSSRCLLIFTDEFNTFRYSHHLPAVQIDIGPEGLRSDIFLRYFGCQEIVVKTNRPLWFLKTFEKEIRLSVERFNRRKYLFLQGDTTEENIIEIFELNELDYVSDLVILDKYVENRNENELFFPKVNGVINLWTHKYIGSRNVNDKILLDVWFSENNSFKYEADLYQNKLNNQMGRELKIATFVYEPYTIIGPTVDKHHGSEMSTIIAFTKMYNMTPFPVVNTEDYWGEIFNNWTGKGLLGNLVEDKADIGIAALYTWESSYYFLDLSKPLVRTGITCLVPAPK</sequence>
<comment type="subcellular location">
    <subcellularLocation>
        <location evidence="1">Membrane</location>
        <topology evidence="1">Multi-pass membrane protein</topology>
    </subcellularLocation>
</comment>
<evidence type="ECO:0000256" key="3">
    <source>
        <dbReference type="ARBA" id="ARBA00022692"/>
    </source>
</evidence>
<dbReference type="InterPro" id="IPR019594">
    <property type="entry name" value="Glu/Gly-bd"/>
</dbReference>
<evidence type="ECO:0000256" key="6">
    <source>
        <dbReference type="ARBA" id="ARBA00023136"/>
    </source>
</evidence>
<evidence type="ECO:0000313" key="12">
    <source>
        <dbReference type="EMBL" id="KAJ8944840.1"/>
    </source>
</evidence>
<evidence type="ECO:0000256" key="4">
    <source>
        <dbReference type="ARBA" id="ARBA00022989"/>
    </source>
</evidence>
<evidence type="ECO:0000256" key="1">
    <source>
        <dbReference type="ARBA" id="ARBA00004141"/>
    </source>
</evidence>
<comment type="caution">
    <text evidence="12">The sequence shown here is derived from an EMBL/GenBank/DDBJ whole genome shotgun (WGS) entry which is preliminary data.</text>
</comment>
<keyword evidence="5" id="KW-0406">Ion transport</keyword>
<accession>A0AAV8Y1J2</accession>
<dbReference type="AlphaFoldDB" id="A0AAV8Y1J2"/>
<keyword evidence="2" id="KW-0813">Transport</keyword>
<proteinExistence type="predicted"/>
<dbReference type="Gene3D" id="3.40.190.10">
    <property type="entry name" value="Periplasmic binding protein-like II"/>
    <property type="match status" value="1"/>
</dbReference>
<evidence type="ECO:0000256" key="2">
    <source>
        <dbReference type="ARBA" id="ARBA00022448"/>
    </source>
</evidence>
<dbReference type="SUPFAM" id="SSF53850">
    <property type="entry name" value="Periplasmic binding protein-like II"/>
    <property type="match status" value="1"/>
</dbReference>
<evidence type="ECO:0000256" key="5">
    <source>
        <dbReference type="ARBA" id="ARBA00023065"/>
    </source>
</evidence>
<name>A0AAV8Y1J2_9CUCU</name>
<evidence type="ECO:0000313" key="13">
    <source>
        <dbReference type="Proteomes" id="UP001162162"/>
    </source>
</evidence>
<organism evidence="12 13">
    <name type="scientific">Aromia moschata</name>
    <dbReference type="NCBI Taxonomy" id="1265417"/>
    <lineage>
        <taxon>Eukaryota</taxon>
        <taxon>Metazoa</taxon>
        <taxon>Ecdysozoa</taxon>
        <taxon>Arthropoda</taxon>
        <taxon>Hexapoda</taxon>
        <taxon>Insecta</taxon>
        <taxon>Pterygota</taxon>
        <taxon>Neoptera</taxon>
        <taxon>Endopterygota</taxon>
        <taxon>Coleoptera</taxon>
        <taxon>Polyphaga</taxon>
        <taxon>Cucujiformia</taxon>
        <taxon>Chrysomeloidea</taxon>
        <taxon>Cerambycidae</taxon>
        <taxon>Cerambycinae</taxon>
        <taxon>Callichromatini</taxon>
        <taxon>Aromia</taxon>
    </lineage>
</organism>
<evidence type="ECO:0000256" key="8">
    <source>
        <dbReference type="ARBA" id="ARBA00023180"/>
    </source>
</evidence>
<evidence type="ECO:0000259" key="11">
    <source>
        <dbReference type="Pfam" id="PF10613"/>
    </source>
</evidence>
<keyword evidence="6" id="KW-0472">Membrane</keyword>
<keyword evidence="7" id="KW-0675">Receptor</keyword>
<keyword evidence="9" id="KW-1071">Ligand-gated ion channel</keyword>
<dbReference type="Proteomes" id="UP001162162">
    <property type="component" value="Unassembled WGS sequence"/>
</dbReference>
<keyword evidence="10" id="KW-0407">Ion channel</keyword>
<keyword evidence="13" id="KW-1185">Reference proteome</keyword>
<reference evidence="12" key="1">
    <citation type="journal article" date="2023" name="Insect Mol. Biol.">
        <title>Genome sequencing provides insights into the evolution of gene families encoding plant cell wall-degrading enzymes in longhorned beetles.</title>
        <authorList>
            <person name="Shin N.R."/>
            <person name="Okamura Y."/>
            <person name="Kirsch R."/>
            <person name="Pauchet Y."/>
        </authorList>
    </citation>
    <scope>NUCLEOTIDE SEQUENCE</scope>
    <source>
        <strain evidence="12">AMC_N1</strain>
    </source>
</reference>
<evidence type="ECO:0000256" key="7">
    <source>
        <dbReference type="ARBA" id="ARBA00023170"/>
    </source>
</evidence>
<feature type="domain" description="Ionotropic glutamate receptor L-glutamate and glycine-binding" evidence="11">
    <location>
        <begin position="193"/>
        <end position="299"/>
    </location>
</feature>
<evidence type="ECO:0000256" key="9">
    <source>
        <dbReference type="ARBA" id="ARBA00023286"/>
    </source>
</evidence>
<evidence type="ECO:0000256" key="10">
    <source>
        <dbReference type="ARBA" id="ARBA00023303"/>
    </source>
</evidence>
<keyword evidence="8" id="KW-0325">Glycoprotein</keyword>
<keyword evidence="3" id="KW-0812">Transmembrane</keyword>
<gene>
    <name evidence="12" type="ORF">NQ318_012987</name>
</gene>
<dbReference type="Pfam" id="PF10613">
    <property type="entry name" value="Lig_chan-Glu_bd"/>
    <property type="match status" value="1"/>
</dbReference>
<protein>
    <recommendedName>
        <fullName evidence="11">Ionotropic glutamate receptor L-glutamate and glycine-binding domain-containing protein</fullName>
    </recommendedName>
</protein>